<dbReference type="RefSeq" id="WP_091481027.1">
    <property type="nucleotide sequence ID" value="NZ_BJYC01000009.1"/>
</dbReference>
<dbReference type="Pfam" id="PF11104">
    <property type="entry name" value="PilM_2"/>
    <property type="match status" value="1"/>
</dbReference>
<proteinExistence type="predicted"/>
<protein>
    <submittedName>
        <fullName evidence="1">Type IV pilus assembly protein PilM</fullName>
    </submittedName>
</protein>
<name>A0A1H7KUY3_9LACT</name>
<keyword evidence="2" id="KW-1185">Reference proteome</keyword>
<dbReference type="InterPro" id="IPR005883">
    <property type="entry name" value="PilM"/>
</dbReference>
<dbReference type="Gene3D" id="3.30.1490.300">
    <property type="match status" value="1"/>
</dbReference>
<dbReference type="Gene3D" id="3.30.420.40">
    <property type="match status" value="2"/>
</dbReference>
<evidence type="ECO:0000313" key="1">
    <source>
        <dbReference type="EMBL" id="SEK90374.1"/>
    </source>
</evidence>
<dbReference type="STRING" id="426702.SAMN04488099_10847"/>
<organism evidence="1 2">
    <name type="scientific">Alkalibacterium pelagium</name>
    <dbReference type="NCBI Taxonomy" id="426702"/>
    <lineage>
        <taxon>Bacteria</taxon>
        <taxon>Bacillati</taxon>
        <taxon>Bacillota</taxon>
        <taxon>Bacilli</taxon>
        <taxon>Lactobacillales</taxon>
        <taxon>Carnobacteriaceae</taxon>
        <taxon>Alkalibacterium</taxon>
    </lineage>
</organism>
<dbReference type="AlphaFoldDB" id="A0A1H7KUY3"/>
<gene>
    <name evidence="1" type="ORF">SAMN04488099_10847</name>
</gene>
<dbReference type="OrthoDB" id="2690797at2"/>
<evidence type="ECO:0000313" key="2">
    <source>
        <dbReference type="Proteomes" id="UP000199081"/>
    </source>
</evidence>
<dbReference type="Proteomes" id="UP000199081">
    <property type="component" value="Unassembled WGS sequence"/>
</dbReference>
<accession>A0A1H7KUY3</accession>
<sequence>MLFKAKPHLFMQFLERSIKYLVMDSQRKTLIEKDELVFDTAIVQEGRLTNVPLLQARLDALIKEKKWKKTKVSIVLPDDFVTIREEEIPAQLAPNEIKDYLNLHINQSIRLPFDHPKVDYEVISRNETTQTLFLAAYPGDQVRHYLDLLEGVSLKPEVADISSLCVYRILNQQFQIKAKEEDHVMVLQWNPVDTSITVFNKGIPQFNRHTRSQRLMESWNLTKEGRWEWKRTDEELTDNLEDQLNGLERFMDFYRYSVMDGKDSVSAIVLSGYFPDLDRLKRLLDERFTVKISLVDLPSQFVQADSVLYGLSLKEPKAGQSLFGASKESLGTRHKKTGRGFKKVKNLTVEGEGEVVK</sequence>
<reference evidence="2" key="1">
    <citation type="submission" date="2016-10" db="EMBL/GenBank/DDBJ databases">
        <authorList>
            <person name="Varghese N."/>
            <person name="Submissions S."/>
        </authorList>
    </citation>
    <scope>NUCLEOTIDE SEQUENCE [LARGE SCALE GENOMIC DNA]</scope>
    <source>
        <strain evidence="2">DSM 19183</strain>
    </source>
</reference>
<dbReference type="EMBL" id="FNZU01000008">
    <property type="protein sequence ID" value="SEK90374.1"/>
    <property type="molecule type" value="Genomic_DNA"/>
</dbReference>